<gene>
    <name evidence="3" type="ORF">EDS130_LOCUS14184</name>
    <name evidence="2" type="ORF">XAT740_LOCUS6299</name>
</gene>
<dbReference type="EMBL" id="CAJNOR010000285">
    <property type="protein sequence ID" value="CAF0867198.1"/>
    <property type="molecule type" value="Genomic_DNA"/>
</dbReference>
<comment type="caution">
    <text evidence="3">The sequence shown here is derived from an EMBL/GenBank/DDBJ whole genome shotgun (WGS) entry which is preliminary data.</text>
</comment>
<evidence type="ECO:0000313" key="2">
    <source>
        <dbReference type="EMBL" id="CAF0867198.1"/>
    </source>
</evidence>
<dbReference type="OrthoDB" id="10100351at2759"/>
<dbReference type="EMBL" id="CAJNOJ010000057">
    <property type="protein sequence ID" value="CAF0986959.1"/>
    <property type="molecule type" value="Genomic_DNA"/>
</dbReference>
<evidence type="ECO:0000313" key="5">
    <source>
        <dbReference type="Proteomes" id="UP000663852"/>
    </source>
</evidence>
<keyword evidence="1" id="KW-1133">Transmembrane helix</keyword>
<feature type="transmembrane region" description="Helical" evidence="1">
    <location>
        <begin position="126"/>
        <end position="149"/>
    </location>
</feature>
<proteinExistence type="predicted"/>
<feature type="transmembrane region" description="Helical" evidence="1">
    <location>
        <begin position="84"/>
        <end position="106"/>
    </location>
</feature>
<dbReference type="AlphaFoldDB" id="A0A814FUE4"/>
<keyword evidence="1" id="KW-0812">Transmembrane</keyword>
<reference evidence="3" key="1">
    <citation type="submission" date="2021-02" db="EMBL/GenBank/DDBJ databases">
        <authorList>
            <person name="Nowell W R."/>
        </authorList>
    </citation>
    <scope>NUCLEOTIDE SEQUENCE</scope>
</reference>
<sequence>MMITREKQFQFKSDSEIPLHFLCSSVQLVSIFAILGFQIVLTITNTCPFSTVIGYWSFPFLIIAPISIGIFLQKRNFLSCCLLFATHFCSNVFATVIVIISVLVLIQRFGSSCLIMTEYSLALNISLVTISICLKIVLYGEILHVYVIARRNRKRSKASQKSHHMLFDDPYRRDWKLLQFNFRTFDEIDI</sequence>
<keyword evidence="1" id="KW-0472">Membrane</keyword>
<feature type="transmembrane region" description="Helical" evidence="1">
    <location>
        <begin position="53"/>
        <end position="72"/>
    </location>
</feature>
<evidence type="ECO:0000313" key="3">
    <source>
        <dbReference type="EMBL" id="CAF0986959.1"/>
    </source>
</evidence>
<protein>
    <submittedName>
        <fullName evidence="3">Uncharacterized protein</fullName>
    </submittedName>
</protein>
<evidence type="ECO:0000256" key="1">
    <source>
        <dbReference type="SAM" id="Phobius"/>
    </source>
</evidence>
<name>A0A814FUE4_ADIRI</name>
<organism evidence="3 5">
    <name type="scientific">Adineta ricciae</name>
    <name type="common">Rotifer</name>
    <dbReference type="NCBI Taxonomy" id="249248"/>
    <lineage>
        <taxon>Eukaryota</taxon>
        <taxon>Metazoa</taxon>
        <taxon>Spiralia</taxon>
        <taxon>Gnathifera</taxon>
        <taxon>Rotifera</taxon>
        <taxon>Eurotatoria</taxon>
        <taxon>Bdelloidea</taxon>
        <taxon>Adinetida</taxon>
        <taxon>Adinetidae</taxon>
        <taxon>Adineta</taxon>
    </lineage>
</organism>
<dbReference type="Proteomes" id="UP000663852">
    <property type="component" value="Unassembled WGS sequence"/>
</dbReference>
<accession>A0A814FUE4</accession>
<evidence type="ECO:0000313" key="4">
    <source>
        <dbReference type="Proteomes" id="UP000663828"/>
    </source>
</evidence>
<keyword evidence="4" id="KW-1185">Reference proteome</keyword>
<dbReference type="Proteomes" id="UP000663828">
    <property type="component" value="Unassembled WGS sequence"/>
</dbReference>
<feature type="transmembrane region" description="Helical" evidence="1">
    <location>
        <begin position="21"/>
        <end position="41"/>
    </location>
</feature>